<dbReference type="AlphaFoldDB" id="A0ABD5W201"/>
<proteinExistence type="predicted"/>
<dbReference type="GeneID" id="76629060"/>
<dbReference type="RefSeq" id="WP_267162961.1">
    <property type="nucleotide sequence ID" value="NZ_CP112972.1"/>
</dbReference>
<gene>
    <name evidence="1" type="ORF">ACFQQG_02370</name>
</gene>
<evidence type="ECO:0000313" key="1">
    <source>
        <dbReference type="EMBL" id="MFC7057233.1"/>
    </source>
</evidence>
<evidence type="ECO:0000313" key="2">
    <source>
        <dbReference type="Proteomes" id="UP001596445"/>
    </source>
</evidence>
<sequence>MLKKYALVALAAVVVLALLDVETGVQILDQLIQAVPDGWLREVTGL</sequence>
<organism evidence="1 2">
    <name type="scientific">Halovenus salina</name>
    <dbReference type="NCBI Taxonomy" id="1510225"/>
    <lineage>
        <taxon>Archaea</taxon>
        <taxon>Methanobacteriati</taxon>
        <taxon>Methanobacteriota</taxon>
        <taxon>Stenosarchaea group</taxon>
        <taxon>Halobacteria</taxon>
        <taxon>Halobacteriales</taxon>
        <taxon>Haloarculaceae</taxon>
        <taxon>Halovenus</taxon>
    </lineage>
</organism>
<dbReference type="EMBL" id="JBHSZI010000001">
    <property type="protein sequence ID" value="MFC7057233.1"/>
    <property type="molecule type" value="Genomic_DNA"/>
</dbReference>
<comment type="caution">
    <text evidence="1">The sequence shown here is derived from an EMBL/GenBank/DDBJ whole genome shotgun (WGS) entry which is preliminary data.</text>
</comment>
<protein>
    <submittedName>
        <fullName evidence="1">Uncharacterized protein</fullName>
    </submittedName>
</protein>
<accession>A0ABD5W201</accession>
<reference evidence="1 2" key="1">
    <citation type="journal article" date="2019" name="Int. J. Syst. Evol. Microbiol.">
        <title>The Global Catalogue of Microorganisms (GCM) 10K type strain sequencing project: providing services to taxonomists for standard genome sequencing and annotation.</title>
        <authorList>
            <consortium name="The Broad Institute Genomics Platform"/>
            <consortium name="The Broad Institute Genome Sequencing Center for Infectious Disease"/>
            <person name="Wu L."/>
            <person name="Ma J."/>
        </authorList>
    </citation>
    <scope>NUCLEOTIDE SEQUENCE [LARGE SCALE GENOMIC DNA]</scope>
    <source>
        <strain evidence="1 2">JCM 30072</strain>
    </source>
</reference>
<keyword evidence="2" id="KW-1185">Reference proteome</keyword>
<name>A0ABD5W201_9EURY</name>
<dbReference type="Proteomes" id="UP001596445">
    <property type="component" value="Unassembled WGS sequence"/>
</dbReference>